<sequence length="241" mass="27852">MAENQDNMVLSPGQIFYDQRVLRIPWSALKIATWNVRSLFIAGKLDNVDIQIKRLKFDILDTSDDQWSGACKCNTENGVIYYSGNNNSTHRYGVVIIISKNINRAVTNVIPLCDRIMMIQLQTNQVYAHTADIEESEINKFYADIEEVLKMTKKQQFTIVMGDFNAKIGRGKGHIGEHGLGEHNKRGDHLVQFSQTENFIVANTFFKLPKRLLYTWKSPLDKRERIVRNQIEILKCNFIRI</sequence>
<dbReference type="OrthoDB" id="6369087at2759"/>
<comment type="caution">
    <text evidence="1">The sequence shown here is derived from an EMBL/GenBank/DDBJ whole genome shotgun (WGS) entry which is preliminary data.</text>
</comment>
<keyword evidence="2" id="KW-1185">Reference proteome</keyword>
<dbReference type="PANTHER" id="PTHR23227:SF85">
    <property type="entry name" value="CRANIOFACIAL DEVELOPMENT PROTEIN 2"/>
    <property type="match status" value="1"/>
</dbReference>
<dbReference type="SUPFAM" id="SSF56219">
    <property type="entry name" value="DNase I-like"/>
    <property type="match status" value="1"/>
</dbReference>
<dbReference type="Gene3D" id="3.60.10.10">
    <property type="entry name" value="Endonuclease/exonuclease/phosphatase"/>
    <property type="match status" value="1"/>
</dbReference>
<evidence type="ECO:0000313" key="1">
    <source>
        <dbReference type="EMBL" id="KAG8234245.1"/>
    </source>
</evidence>
<dbReference type="PANTHER" id="PTHR23227">
    <property type="entry name" value="BUCENTAUR RELATED"/>
    <property type="match status" value="1"/>
</dbReference>
<accession>A0A8K0P393</accession>
<name>A0A8K0P393_LADFU</name>
<gene>
    <name evidence="1" type="ORF">J437_LFUL007752</name>
</gene>
<dbReference type="AlphaFoldDB" id="A0A8K0P393"/>
<dbReference type="InterPro" id="IPR036691">
    <property type="entry name" value="Endo/exonu/phosph_ase_sf"/>
</dbReference>
<organism evidence="1 2">
    <name type="scientific">Ladona fulva</name>
    <name type="common">Scarce chaser dragonfly</name>
    <name type="synonym">Libellula fulva</name>
    <dbReference type="NCBI Taxonomy" id="123851"/>
    <lineage>
        <taxon>Eukaryota</taxon>
        <taxon>Metazoa</taxon>
        <taxon>Ecdysozoa</taxon>
        <taxon>Arthropoda</taxon>
        <taxon>Hexapoda</taxon>
        <taxon>Insecta</taxon>
        <taxon>Pterygota</taxon>
        <taxon>Palaeoptera</taxon>
        <taxon>Odonata</taxon>
        <taxon>Epiprocta</taxon>
        <taxon>Anisoptera</taxon>
        <taxon>Libelluloidea</taxon>
        <taxon>Libellulidae</taxon>
        <taxon>Ladona</taxon>
    </lineage>
</organism>
<dbReference type="EMBL" id="KZ308791">
    <property type="protein sequence ID" value="KAG8234245.1"/>
    <property type="molecule type" value="Genomic_DNA"/>
</dbReference>
<evidence type="ECO:0008006" key="3">
    <source>
        <dbReference type="Google" id="ProtNLM"/>
    </source>
</evidence>
<dbReference type="Proteomes" id="UP000792457">
    <property type="component" value="Unassembled WGS sequence"/>
</dbReference>
<protein>
    <recommendedName>
        <fullName evidence="3">Craniofacial development protein 2-like</fullName>
    </recommendedName>
</protein>
<dbReference type="InterPro" id="IPR027124">
    <property type="entry name" value="Swc5/CFDP1/2"/>
</dbReference>
<reference evidence="1" key="2">
    <citation type="submission" date="2017-10" db="EMBL/GenBank/DDBJ databases">
        <title>Ladona fulva Genome sequencing and assembly.</title>
        <authorList>
            <person name="Murali S."/>
            <person name="Richards S."/>
            <person name="Bandaranaike D."/>
            <person name="Bellair M."/>
            <person name="Blankenburg K."/>
            <person name="Chao H."/>
            <person name="Dinh H."/>
            <person name="Doddapaneni H."/>
            <person name="Dugan-Rocha S."/>
            <person name="Elkadiri S."/>
            <person name="Gnanaolivu R."/>
            <person name="Hernandez B."/>
            <person name="Skinner E."/>
            <person name="Javaid M."/>
            <person name="Lee S."/>
            <person name="Li M."/>
            <person name="Ming W."/>
            <person name="Munidasa M."/>
            <person name="Muniz J."/>
            <person name="Nguyen L."/>
            <person name="Hughes D."/>
            <person name="Osuji N."/>
            <person name="Pu L.-L."/>
            <person name="Puazo M."/>
            <person name="Qu C."/>
            <person name="Quiroz J."/>
            <person name="Raj R."/>
            <person name="Weissenberger G."/>
            <person name="Xin Y."/>
            <person name="Zou X."/>
            <person name="Han Y."/>
            <person name="Worley K."/>
            <person name="Muzny D."/>
            <person name="Gibbs R."/>
        </authorList>
    </citation>
    <scope>NUCLEOTIDE SEQUENCE</scope>
    <source>
        <strain evidence="1">Sampled in the wild</strain>
    </source>
</reference>
<proteinExistence type="predicted"/>
<evidence type="ECO:0000313" key="2">
    <source>
        <dbReference type="Proteomes" id="UP000792457"/>
    </source>
</evidence>
<reference evidence="1" key="1">
    <citation type="submission" date="2013-04" db="EMBL/GenBank/DDBJ databases">
        <authorList>
            <person name="Qu J."/>
            <person name="Murali S.C."/>
            <person name="Bandaranaike D."/>
            <person name="Bellair M."/>
            <person name="Blankenburg K."/>
            <person name="Chao H."/>
            <person name="Dinh H."/>
            <person name="Doddapaneni H."/>
            <person name="Downs B."/>
            <person name="Dugan-Rocha S."/>
            <person name="Elkadiri S."/>
            <person name="Gnanaolivu R.D."/>
            <person name="Hernandez B."/>
            <person name="Javaid M."/>
            <person name="Jayaseelan J.C."/>
            <person name="Lee S."/>
            <person name="Li M."/>
            <person name="Ming W."/>
            <person name="Munidasa M."/>
            <person name="Muniz J."/>
            <person name="Nguyen L."/>
            <person name="Ongeri F."/>
            <person name="Osuji N."/>
            <person name="Pu L.-L."/>
            <person name="Puazo M."/>
            <person name="Qu C."/>
            <person name="Quiroz J."/>
            <person name="Raj R."/>
            <person name="Weissenberger G."/>
            <person name="Xin Y."/>
            <person name="Zou X."/>
            <person name="Han Y."/>
            <person name="Richards S."/>
            <person name="Worley K."/>
            <person name="Muzny D."/>
            <person name="Gibbs R."/>
        </authorList>
    </citation>
    <scope>NUCLEOTIDE SEQUENCE</scope>
    <source>
        <strain evidence="1">Sampled in the wild</strain>
    </source>
</reference>